<dbReference type="InterPro" id="IPR013114">
    <property type="entry name" value="FabA_FabZ"/>
</dbReference>
<evidence type="ECO:0000313" key="1">
    <source>
        <dbReference type="EMBL" id="QTR03080.1"/>
    </source>
</evidence>
<organism evidence="1 2">
    <name type="scientific">Saccharothrix algeriensis</name>
    <dbReference type="NCBI Taxonomy" id="173560"/>
    <lineage>
        <taxon>Bacteria</taxon>
        <taxon>Bacillati</taxon>
        <taxon>Actinomycetota</taxon>
        <taxon>Actinomycetes</taxon>
        <taxon>Pseudonocardiales</taxon>
        <taxon>Pseudonocardiaceae</taxon>
        <taxon>Saccharothrix</taxon>
    </lineage>
</organism>
<dbReference type="SUPFAM" id="SSF54637">
    <property type="entry name" value="Thioesterase/thiol ester dehydrase-isomerase"/>
    <property type="match status" value="3"/>
</dbReference>
<dbReference type="Pfam" id="PF07977">
    <property type="entry name" value="FabA"/>
    <property type="match status" value="2"/>
</dbReference>
<gene>
    <name evidence="1" type="ORF">J7S33_29605</name>
</gene>
<dbReference type="PANTHER" id="PTHR30272:SF8">
    <property type="entry name" value="3-HYDROXYDECANOYL-[ACYL-CARRIER-PROTEIN] DEHYDRATASE"/>
    <property type="match status" value="1"/>
</dbReference>
<dbReference type="InterPro" id="IPR029069">
    <property type="entry name" value="HotDog_dom_sf"/>
</dbReference>
<sequence length="586" mass="63207">SAFGPEEVRALAEGRPADCFGPDWRPARAHLRTPRIAGGELLALDEVPRLEFGGGPWGRGYLRAETALTGDEWFFAGHFEGDPCMPGSLMLQGCAQAATFYLAATGCTVERDGWRFEPVPDRPVRITCRTQVTPRNRRVTYEVFVRELSLGERPTLVADVLCSVDGVGALHARGLALRLAPDWPLAQWRSGRAVPRGAAPAGPPAALGGLRGHREDRPVAEVDGFRLDYPALLACAWGRPSEAFGPVAAALDDADRVAPRCPGPPYHFMSRIAAVTGSAGGPRPGAVVEAEYDVPERAWFFDEGDDAAVLPFAAMLEAVLQPCGWLAAHVGGFDPVRRFRNLDGTATVWAQVRPGAGVLRTRAELTSLSTSGGTTIERFEVTCRLAGAPVLTMSTVFGFFPPDAFATQAGLPVTADERAALAEPSAWRRELRAPGSPRLAVDLLLGLDRITGYWPAGGPAGLGRVRGEKRVDAGEWYFRAHFFQDPVQPGSLGLEAMVQLLRWYAVERGLTAGVARPRFEPVALGRPLGWSYRGQVLPTDELVTVEADVLEVARDERGVLVVARARLWVDGRCTYRATPAVRIVAG</sequence>
<reference evidence="1" key="1">
    <citation type="submission" date="2021-04" db="EMBL/GenBank/DDBJ databases">
        <title>Saccharothrix algeriensis WGS.</title>
        <authorList>
            <person name="Stuskova K."/>
            <person name="Hakalova E."/>
            <person name="Tebbal A.B."/>
            <person name="Eichmeier A."/>
        </authorList>
    </citation>
    <scope>NUCLEOTIDE SEQUENCE</scope>
    <source>
        <strain evidence="1">NRRL B-24137</strain>
    </source>
</reference>
<dbReference type="AlphaFoldDB" id="A0A8T8HXY4"/>
<name>A0A8T8HXY4_9PSEU</name>
<feature type="non-terminal residue" evidence="1">
    <location>
        <position position="1"/>
    </location>
</feature>
<dbReference type="PANTHER" id="PTHR30272">
    <property type="entry name" value="3-HYDROXYACYL-[ACYL-CARRIER-PROTEIN] DEHYDRATASE"/>
    <property type="match status" value="1"/>
</dbReference>
<protein>
    <submittedName>
        <fullName evidence="1">Beta keto-acyl synthase</fullName>
    </submittedName>
</protein>
<evidence type="ECO:0000313" key="2">
    <source>
        <dbReference type="Proteomes" id="UP000671828"/>
    </source>
</evidence>
<dbReference type="Gene3D" id="3.10.129.10">
    <property type="entry name" value="Hotdog Thioesterase"/>
    <property type="match status" value="3"/>
</dbReference>
<accession>A0A8T8HXY4</accession>
<proteinExistence type="predicted"/>
<dbReference type="EMBL" id="CP072788">
    <property type="protein sequence ID" value="QTR03080.1"/>
    <property type="molecule type" value="Genomic_DNA"/>
</dbReference>
<dbReference type="Proteomes" id="UP000671828">
    <property type="component" value="Chromosome"/>
</dbReference>